<sequence>MNGDDPGTEPTADGDAGENPSSDADSDPTTDAARFPTFEVIPAVDMQDGEVVQLVQGERGTEKRYGEPVEAARRWVDEGAETLHLVD</sequence>
<accession>A0ABD5S587</accession>
<evidence type="ECO:0000256" key="2">
    <source>
        <dbReference type="SAM" id="MobiDB-lite"/>
    </source>
</evidence>
<dbReference type="SUPFAM" id="SSF51366">
    <property type="entry name" value="Ribulose-phoshate binding barrel"/>
    <property type="match status" value="1"/>
</dbReference>
<dbReference type="GO" id="GO:0000105">
    <property type="term" value="P:L-histidine biosynthetic process"/>
    <property type="evidence" value="ECO:0007669"/>
    <property type="project" value="UniProtKB-KW"/>
</dbReference>
<dbReference type="InterPro" id="IPR013785">
    <property type="entry name" value="Aldolase_TIM"/>
</dbReference>
<keyword evidence="1" id="KW-0368">Histidine biosynthesis</keyword>
<reference evidence="3 4" key="1">
    <citation type="journal article" date="2019" name="Int. J. Syst. Evol. Microbiol.">
        <title>The Global Catalogue of Microorganisms (GCM) 10K type strain sequencing project: providing services to taxonomists for standard genome sequencing and annotation.</title>
        <authorList>
            <consortium name="The Broad Institute Genomics Platform"/>
            <consortium name="The Broad Institute Genome Sequencing Center for Infectious Disease"/>
            <person name="Wu L."/>
            <person name="Ma J."/>
        </authorList>
    </citation>
    <scope>NUCLEOTIDE SEQUENCE [LARGE SCALE GENOMIC DNA]</scope>
    <source>
        <strain evidence="3 4">NBRC 111368</strain>
    </source>
</reference>
<organism evidence="3 4">
    <name type="scientific">Halobium palmae</name>
    <dbReference type="NCBI Taxonomy" id="1776492"/>
    <lineage>
        <taxon>Archaea</taxon>
        <taxon>Methanobacteriati</taxon>
        <taxon>Methanobacteriota</taxon>
        <taxon>Stenosarchaea group</taxon>
        <taxon>Halobacteria</taxon>
        <taxon>Halobacteriales</taxon>
        <taxon>Haloferacaceae</taxon>
        <taxon>Halobium</taxon>
    </lineage>
</organism>
<dbReference type="AlphaFoldDB" id="A0ABD5S587"/>
<protein>
    <submittedName>
        <fullName evidence="3">HisA/HisF-related TIM barrel protein</fullName>
    </submittedName>
</protein>
<feature type="compositionally biased region" description="Low complexity" evidence="2">
    <location>
        <begin position="20"/>
        <end position="33"/>
    </location>
</feature>
<dbReference type="Proteomes" id="UP001596328">
    <property type="component" value="Unassembled WGS sequence"/>
</dbReference>
<keyword evidence="4" id="KW-1185">Reference proteome</keyword>
<gene>
    <name evidence="3" type="ORF">ACFQE1_21130</name>
</gene>
<evidence type="ECO:0000313" key="4">
    <source>
        <dbReference type="Proteomes" id="UP001596328"/>
    </source>
</evidence>
<name>A0ABD5S587_9EURY</name>
<comment type="similarity">
    <text evidence="1">Belongs to the HisA/HisF family.</text>
</comment>
<evidence type="ECO:0000256" key="1">
    <source>
        <dbReference type="RuleBase" id="RU003657"/>
    </source>
</evidence>
<dbReference type="InterPro" id="IPR006062">
    <property type="entry name" value="His_biosynth"/>
</dbReference>
<proteinExistence type="inferred from homology"/>
<dbReference type="EMBL" id="JBHSWU010001429">
    <property type="protein sequence ID" value="MFC6726830.1"/>
    <property type="molecule type" value="Genomic_DNA"/>
</dbReference>
<feature type="region of interest" description="Disordered" evidence="2">
    <location>
        <begin position="1"/>
        <end position="36"/>
    </location>
</feature>
<evidence type="ECO:0000313" key="3">
    <source>
        <dbReference type="EMBL" id="MFC6726830.1"/>
    </source>
</evidence>
<dbReference type="InterPro" id="IPR011060">
    <property type="entry name" value="RibuloseP-bd_barrel"/>
</dbReference>
<comment type="caution">
    <text evidence="3">The sequence shown here is derived from an EMBL/GenBank/DDBJ whole genome shotgun (WGS) entry which is preliminary data.</text>
</comment>
<dbReference type="Gene3D" id="3.20.20.70">
    <property type="entry name" value="Aldolase class I"/>
    <property type="match status" value="1"/>
</dbReference>
<keyword evidence="1" id="KW-0028">Amino-acid biosynthesis</keyword>
<dbReference type="Pfam" id="PF00977">
    <property type="entry name" value="His_biosynth"/>
    <property type="match status" value="1"/>
</dbReference>
<feature type="non-terminal residue" evidence="3">
    <location>
        <position position="87"/>
    </location>
</feature>